<dbReference type="Proteomes" id="UP001057402">
    <property type="component" value="Chromosome 7"/>
</dbReference>
<organism evidence="1 2">
    <name type="scientific">Melastoma candidum</name>
    <dbReference type="NCBI Taxonomy" id="119954"/>
    <lineage>
        <taxon>Eukaryota</taxon>
        <taxon>Viridiplantae</taxon>
        <taxon>Streptophyta</taxon>
        <taxon>Embryophyta</taxon>
        <taxon>Tracheophyta</taxon>
        <taxon>Spermatophyta</taxon>
        <taxon>Magnoliopsida</taxon>
        <taxon>eudicotyledons</taxon>
        <taxon>Gunneridae</taxon>
        <taxon>Pentapetalae</taxon>
        <taxon>rosids</taxon>
        <taxon>malvids</taxon>
        <taxon>Myrtales</taxon>
        <taxon>Melastomataceae</taxon>
        <taxon>Melastomatoideae</taxon>
        <taxon>Melastomateae</taxon>
        <taxon>Melastoma</taxon>
    </lineage>
</organism>
<protein>
    <submittedName>
        <fullName evidence="1">Uncharacterized protein</fullName>
    </submittedName>
</protein>
<evidence type="ECO:0000313" key="1">
    <source>
        <dbReference type="EMBL" id="KAI4342814.1"/>
    </source>
</evidence>
<sequence>MRHFKPKPLSSLQNPTTPKTSASRRLSEILLVSAVTKTLSDSGPHALDLEAIPLTPALLRQILSSTSLHPLKKLDFFYRARPALGHFVEHLPSAYSLALRVACGANYLDRIPPLIGSMKEDGVVVDSSTFKVVLDSCIRGGKFDYALEIIDWMEALGVALDGYLYGAVIIALIRKNQLGLALNIFYKLLEQSNEHEGHGNSLFLSRVACNHVLVALRKARMRDQFTDFYVRLRKREGFEFDTWGYNICIHAFGCWGDLPLCLSLFDEMKAKSLGTGSFGPDLCTYNSLIHAICSAGKVKDALIVLEEMKGSGHDPDAFSYRILIQGCSKSYRIEDALRIFAEMQCNGFLPDVIVYNSLLDGLFKARRVGDACNVFEKMVRDGVRSTCWTYNIIIDGLFRNERVEGAYTMFHNLKKKGNFVDGITYSIVALQLCKEGHLQEALSLVQEMEARGFKVDLVTITSLLIGFFKHGWWDGTDTLMKHLRDINLVPAVLKWKTELESRMNALQSKSKDGTRMFESGGNISEFVKLMSPALAESEDFSGGDSDEWSSSPHMDRLASMAQSNSYVLPLFSLSRGQRVQERGADSFDIDMVNTFLSLFLAKGKLSLACKLFEIFHDAGIDHTSYTYNSIMSSFVKKGYFDEAWGILHEMGEHVCPADIGTYNVIIQGLGKMGRADLADTILDRLTKHGGYLDVTMYNTLINVLGKAGRVDEACELFEQMTAKAGISPDVVTFNTLIEVHSKAGRLKDAYKFLKMMLEAGCSPNHVTDTILDFLGKEMEKTRYKKASIIRDADEDNPD</sequence>
<gene>
    <name evidence="1" type="ORF">MLD38_027390</name>
</gene>
<accession>A0ACB9P4L4</accession>
<reference evidence="2" key="1">
    <citation type="journal article" date="2023" name="Front. Plant Sci.">
        <title>Chromosomal-level genome assembly of Melastoma candidum provides insights into trichome evolution.</title>
        <authorList>
            <person name="Zhong Y."/>
            <person name="Wu W."/>
            <person name="Sun C."/>
            <person name="Zou P."/>
            <person name="Liu Y."/>
            <person name="Dai S."/>
            <person name="Zhou R."/>
        </authorList>
    </citation>
    <scope>NUCLEOTIDE SEQUENCE [LARGE SCALE GENOMIC DNA]</scope>
</reference>
<proteinExistence type="predicted"/>
<keyword evidence="2" id="KW-1185">Reference proteome</keyword>
<comment type="caution">
    <text evidence="1">The sequence shown here is derived from an EMBL/GenBank/DDBJ whole genome shotgun (WGS) entry which is preliminary data.</text>
</comment>
<evidence type="ECO:0000313" key="2">
    <source>
        <dbReference type="Proteomes" id="UP001057402"/>
    </source>
</evidence>
<name>A0ACB9P4L4_9MYRT</name>
<dbReference type="EMBL" id="CM042886">
    <property type="protein sequence ID" value="KAI4342814.1"/>
    <property type="molecule type" value="Genomic_DNA"/>
</dbReference>